<dbReference type="RefSeq" id="WP_072300522.1">
    <property type="nucleotide sequence ID" value="NZ_FPIP01000006.1"/>
</dbReference>
<organism evidence="3 4">
    <name type="scientific">Ruminococcus flavefaciens</name>
    <dbReference type="NCBI Taxonomy" id="1265"/>
    <lineage>
        <taxon>Bacteria</taxon>
        <taxon>Bacillati</taxon>
        <taxon>Bacillota</taxon>
        <taxon>Clostridia</taxon>
        <taxon>Eubacteriales</taxon>
        <taxon>Oscillospiraceae</taxon>
        <taxon>Ruminococcus</taxon>
    </lineage>
</organism>
<accession>A0A1K1NWL3</accession>
<dbReference type="AlphaFoldDB" id="A0A1K1NWL3"/>
<evidence type="ECO:0000259" key="2">
    <source>
        <dbReference type="Pfam" id="PF02737"/>
    </source>
</evidence>
<evidence type="ECO:0000256" key="1">
    <source>
        <dbReference type="ARBA" id="ARBA00009463"/>
    </source>
</evidence>
<dbReference type="SUPFAM" id="SSF51735">
    <property type="entry name" value="NAD(P)-binding Rossmann-fold domains"/>
    <property type="match status" value="1"/>
</dbReference>
<sequence length="373" mass="40990">MKIGIVGYGKMGKDIFSLFFDKLPDAQFVVIDLFGAEENTAALLKTLGKSLKRKKLTEEQYEFKKDSFLFTDDTSALSGCDVVIEAVFENMNAKKELFAKAAQAVSDDCLLLTNTSSLDIASVFADIPHKERCFGLHFFYPVKLTGFVELNILPETSQSNAEKAAQLVKSAGKKPIVFSGEYHIYLNQILACMVSHAIYLRESFGVTAPELNKSLEELFPVAPPFEVLDSIGLGLMAGSPDNFRIERNKGLLGYGCEKMNGWLSEGCPKETMTFLDFMAEHESPSGKDCGEAALYMAALILNETVNAVSEYSGDKAVLLEAVQDTLGLAETPAAYYDKFGAEKLFAALDELSAKTGFGSYVRKDKDIWDKTFA</sequence>
<dbReference type="PANTHER" id="PTHR48075">
    <property type="entry name" value="3-HYDROXYACYL-COA DEHYDROGENASE FAMILY PROTEIN"/>
    <property type="match status" value="1"/>
</dbReference>
<proteinExistence type="inferred from homology"/>
<reference evidence="3 4" key="1">
    <citation type="submission" date="2016-11" db="EMBL/GenBank/DDBJ databases">
        <authorList>
            <person name="Jaros S."/>
            <person name="Januszkiewicz K."/>
            <person name="Wedrychowicz H."/>
        </authorList>
    </citation>
    <scope>NUCLEOTIDE SEQUENCE [LARGE SCALE GENOMIC DNA]</scope>
    <source>
        <strain evidence="3 4">YL228</strain>
    </source>
</reference>
<dbReference type="Pfam" id="PF02737">
    <property type="entry name" value="3HCDH_N"/>
    <property type="match status" value="1"/>
</dbReference>
<dbReference type="GO" id="GO:0006631">
    <property type="term" value="P:fatty acid metabolic process"/>
    <property type="evidence" value="ECO:0007669"/>
    <property type="project" value="InterPro"/>
</dbReference>
<evidence type="ECO:0000313" key="3">
    <source>
        <dbReference type="EMBL" id="SFW39732.1"/>
    </source>
</evidence>
<dbReference type="PANTHER" id="PTHR48075:SF5">
    <property type="entry name" value="3-HYDROXYBUTYRYL-COA DEHYDROGENASE"/>
    <property type="match status" value="1"/>
</dbReference>
<dbReference type="Gene3D" id="3.40.50.720">
    <property type="entry name" value="NAD(P)-binding Rossmann-like Domain"/>
    <property type="match status" value="1"/>
</dbReference>
<feature type="domain" description="3-hydroxyacyl-CoA dehydrogenase NAD binding" evidence="2">
    <location>
        <begin position="2"/>
        <end position="178"/>
    </location>
</feature>
<dbReference type="GO" id="GO:0070403">
    <property type="term" value="F:NAD+ binding"/>
    <property type="evidence" value="ECO:0007669"/>
    <property type="project" value="InterPro"/>
</dbReference>
<dbReference type="GO" id="GO:0016491">
    <property type="term" value="F:oxidoreductase activity"/>
    <property type="evidence" value="ECO:0007669"/>
    <property type="project" value="TreeGrafter"/>
</dbReference>
<dbReference type="InterPro" id="IPR036291">
    <property type="entry name" value="NAD(P)-bd_dom_sf"/>
</dbReference>
<name>A0A1K1NWL3_RUMFL</name>
<evidence type="ECO:0000313" key="4">
    <source>
        <dbReference type="Proteomes" id="UP000183461"/>
    </source>
</evidence>
<dbReference type="EMBL" id="FPIP01000006">
    <property type="protein sequence ID" value="SFW39732.1"/>
    <property type="molecule type" value="Genomic_DNA"/>
</dbReference>
<comment type="similarity">
    <text evidence="1">Belongs to the 3-hydroxyacyl-CoA dehydrogenase family.</text>
</comment>
<dbReference type="InterPro" id="IPR006176">
    <property type="entry name" value="3-OHacyl-CoA_DH_NAD-bd"/>
</dbReference>
<dbReference type="Proteomes" id="UP000183461">
    <property type="component" value="Unassembled WGS sequence"/>
</dbReference>
<protein>
    <submittedName>
        <fullName evidence="3">3-hydroxybutyryl-CoA dehydrogenase</fullName>
    </submittedName>
</protein>
<gene>
    <name evidence="3" type="ORF">SAMN02910280_2286</name>
</gene>